<dbReference type="AlphaFoldDB" id="A0AAV7F7N7"/>
<accession>A0AAV7F7N7</accession>
<dbReference type="Proteomes" id="UP000825729">
    <property type="component" value="Unassembled WGS sequence"/>
</dbReference>
<keyword evidence="2" id="KW-1185">Reference proteome</keyword>
<reference evidence="1 2" key="1">
    <citation type="submission" date="2021-07" db="EMBL/GenBank/DDBJ databases">
        <title>The Aristolochia fimbriata genome: insights into angiosperm evolution, floral development and chemical biosynthesis.</title>
        <authorList>
            <person name="Jiao Y."/>
        </authorList>
    </citation>
    <scope>NUCLEOTIDE SEQUENCE [LARGE SCALE GENOMIC DNA]</scope>
    <source>
        <strain evidence="1">IBCAS-2021</strain>
        <tissue evidence="1">Leaf</tissue>
    </source>
</reference>
<organism evidence="1 2">
    <name type="scientific">Aristolochia fimbriata</name>
    <name type="common">White veined hardy Dutchman's pipe vine</name>
    <dbReference type="NCBI Taxonomy" id="158543"/>
    <lineage>
        <taxon>Eukaryota</taxon>
        <taxon>Viridiplantae</taxon>
        <taxon>Streptophyta</taxon>
        <taxon>Embryophyta</taxon>
        <taxon>Tracheophyta</taxon>
        <taxon>Spermatophyta</taxon>
        <taxon>Magnoliopsida</taxon>
        <taxon>Magnoliidae</taxon>
        <taxon>Piperales</taxon>
        <taxon>Aristolochiaceae</taxon>
        <taxon>Aristolochia</taxon>
    </lineage>
</organism>
<name>A0AAV7F7N7_ARIFI</name>
<gene>
    <name evidence="1" type="ORF">H6P81_000520</name>
</gene>
<sequence>MEVSPTKQEYHLQQRYRKHNSQCMQRRDVFSSIGRRDGGMDLQVYTVACIGKPYCSYSIEDIESNARPGGRSGAKADPRLRFGAYPIDMEAATRDMPLMELKLGN</sequence>
<comment type="caution">
    <text evidence="1">The sequence shown here is derived from an EMBL/GenBank/DDBJ whole genome shotgun (WGS) entry which is preliminary data.</text>
</comment>
<evidence type="ECO:0000313" key="2">
    <source>
        <dbReference type="Proteomes" id="UP000825729"/>
    </source>
</evidence>
<proteinExistence type="predicted"/>
<protein>
    <submittedName>
        <fullName evidence="1">Uncharacterized protein</fullName>
    </submittedName>
</protein>
<evidence type="ECO:0000313" key="1">
    <source>
        <dbReference type="EMBL" id="KAG9456012.1"/>
    </source>
</evidence>
<dbReference type="EMBL" id="JAINDJ010000002">
    <property type="protein sequence ID" value="KAG9456012.1"/>
    <property type="molecule type" value="Genomic_DNA"/>
</dbReference>